<dbReference type="EMBL" id="JAIWYP010000012">
    <property type="protein sequence ID" value="KAH3724461.1"/>
    <property type="molecule type" value="Genomic_DNA"/>
</dbReference>
<dbReference type="AlphaFoldDB" id="A0A9D4CHP5"/>
<keyword evidence="2" id="KW-1185">Reference proteome</keyword>
<protein>
    <submittedName>
        <fullName evidence="1">Uncharacterized protein</fullName>
    </submittedName>
</protein>
<reference evidence="1" key="1">
    <citation type="journal article" date="2019" name="bioRxiv">
        <title>The Genome of the Zebra Mussel, Dreissena polymorpha: A Resource for Invasive Species Research.</title>
        <authorList>
            <person name="McCartney M.A."/>
            <person name="Auch B."/>
            <person name="Kono T."/>
            <person name="Mallez S."/>
            <person name="Zhang Y."/>
            <person name="Obille A."/>
            <person name="Becker A."/>
            <person name="Abrahante J.E."/>
            <person name="Garbe J."/>
            <person name="Badalamenti J.P."/>
            <person name="Herman A."/>
            <person name="Mangelson H."/>
            <person name="Liachko I."/>
            <person name="Sullivan S."/>
            <person name="Sone E.D."/>
            <person name="Koren S."/>
            <person name="Silverstein K.A.T."/>
            <person name="Beckman K.B."/>
            <person name="Gohl D.M."/>
        </authorList>
    </citation>
    <scope>NUCLEOTIDE SEQUENCE</scope>
    <source>
        <strain evidence="1">Duluth1</strain>
        <tissue evidence="1">Whole animal</tissue>
    </source>
</reference>
<comment type="caution">
    <text evidence="1">The sequence shown here is derived from an EMBL/GenBank/DDBJ whole genome shotgun (WGS) entry which is preliminary data.</text>
</comment>
<sequence>MYHVHLCGQEVGDHAVQVLLPPPGVQQPACHLGVRKLTPGTETTPLYQGPK</sequence>
<reference evidence="1" key="2">
    <citation type="submission" date="2020-11" db="EMBL/GenBank/DDBJ databases">
        <authorList>
            <person name="McCartney M.A."/>
            <person name="Auch B."/>
            <person name="Kono T."/>
            <person name="Mallez S."/>
            <person name="Becker A."/>
            <person name="Gohl D.M."/>
            <person name="Silverstein K.A.T."/>
            <person name="Koren S."/>
            <person name="Bechman K.B."/>
            <person name="Herman A."/>
            <person name="Abrahante J.E."/>
            <person name="Garbe J."/>
        </authorList>
    </citation>
    <scope>NUCLEOTIDE SEQUENCE</scope>
    <source>
        <strain evidence="1">Duluth1</strain>
        <tissue evidence="1">Whole animal</tissue>
    </source>
</reference>
<evidence type="ECO:0000313" key="1">
    <source>
        <dbReference type="EMBL" id="KAH3724461.1"/>
    </source>
</evidence>
<accession>A0A9D4CHP5</accession>
<dbReference type="Proteomes" id="UP000828390">
    <property type="component" value="Unassembled WGS sequence"/>
</dbReference>
<name>A0A9D4CHP5_DREPO</name>
<gene>
    <name evidence="1" type="ORF">DPMN_050278</name>
</gene>
<evidence type="ECO:0000313" key="2">
    <source>
        <dbReference type="Proteomes" id="UP000828390"/>
    </source>
</evidence>
<proteinExistence type="predicted"/>
<organism evidence="1 2">
    <name type="scientific">Dreissena polymorpha</name>
    <name type="common">Zebra mussel</name>
    <name type="synonym">Mytilus polymorpha</name>
    <dbReference type="NCBI Taxonomy" id="45954"/>
    <lineage>
        <taxon>Eukaryota</taxon>
        <taxon>Metazoa</taxon>
        <taxon>Spiralia</taxon>
        <taxon>Lophotrochozoa</taxon>
        <taxon>Mollusca</taxon>
        <taxon>Bivalvia</taxon>
        <taxon>Autobranchia</taxon>
        <taxon>Heteroconchia</taxon>
        <taxon>Euheterodonta</taxon>
        <taxon>Imparidentia</taxon>
        <taxon>Neoheterodontei</taxon>
        <taxon>Myida</taxon>
        <taxon>Dreissenoidea</taxon>
        <taxon>Dreissenidae</taxon>
        <taxon>Dreissena</taxon>
    </lineage>
</organism>